<dbReference type="AlphaFoldDB" id="A0A917RED5"/>
<sequence length="109" mass="11346">MRRRPRRGSLPEALPAVQGRPSVPGGAGNAANHSAQNTVTSATSGKKRVRPAGAADRVGEELVELGDPDRLFHGGQGARIGPPVALSWICPSWPPFLDAGMWVGFILGG</sequence>
<dbReference type="Proteomes" id="UP000638263">
    <property type="component" value="Unassembled WGS sequence"/>
</dbReference>
<reference evidence="2" key="1">
    <citation type="journal article" date="2014" name="Int. J. Syst. Evol. Microbiol.">
        <title>Complete genome sequence of Corynebacterium casei LMG S-19264T (=DSM 44701T), isolated from a smear-ripened cheese.</title>
        <authorList>
            <consortium name="US DOE Joint Genome Institute (JGI-PGF)"/>
            <person name="Walter F."/>
            <person name="Albersmeier A."/>
            <person name="Kalinowski J."/>
            <person name="Ruckert C."/>
        </authorList>
    </citation>
    <scope>NUCLEOTIDE SEQUENCE</scope>
    <source>
        <strain evidence="2">CGMCC 4.3508</strain>
    </source>
</reference>
<accession>A0A917RED5</accession>
<organism evidence="2 3">
    <name type="scientific">Nocardia jinanensis</name>
    <dbReference type="NCBI Taxonomy" id="382504"/>
    <lineage>
        <taxon>Bacteria</taxon>
        <taxon>Bacillati</taxon>
        <taxon>Actinomycetota</taxon>
        <taxon>Actinomycetes</taxon>
        <taxon>Mycobacteriales</taxon>
        <taxon>Nocardiaceae</taxon>
        <taxon>Nocardia</taxon>
    </lineage>
</organism>
<feature type="region of interest" description="Disordered" evidence="1">
    <location>
        <begin position="1"/>
        <end position="57"/>
    </location>
</feature>
<evidence type="ECO:0000256" key="1">
    <source>
        <dbReference type="SAM" id="MobiDB-lite"/>
    </source>
</evidence>
<protein>
    <submittedName>
        <fullName evidence="2">Uncharacterized protein</fullName>
    </submittedName>
</protein>
<gene>
    <name evidence="2" type="ORF">GCM10011588_16970</name>
</gene>
<evidence type="ECO:0000313" key="3">
    <source>
        <dbReference type="Proteomes" id="UP000638263"/>
    </source>
</evidence>
<dbReference type="EMBL" id="BMMH01000002">
    <property type="protein sequence ID" value="GGL02877.1"/>
    <property type="molecule type" value="Genomic_DNA"/>
</dbReference>
<evidence type="ECO:0000313" key="2">
    <source>
        <dbReference type="EMBL" id="GGL02877.1"/>
    </source>
</evidence>
<keyword evidence="3" id="KW-1185">Reference proteome</keyword>
<name>A0A917RED5_9NOCA</name>
<comment type="caution">
    <text evidence="2">The sequence shown here is derived from an EMBL/GenBank/DDBJ whole genome shotgun (WGS) entry which is preliminary data.</text>
</comment>
<reference evidence="2" key="2">
    <citation type="submission" date="2020-09" db="EMBL/GenBank/DDBJ databases">
        <authorList>
            <person name="Sun Q."/>
            <person name="Zhou Y."/>
        </authorList>
    </citation>
    <scope>NUCLEOTIDE SEQUENCE</scope>
    <source>
        <strain evidence="2">CGMCC 4.3508</strain>
    </source>
</reference>
<feature type="compositionally biased region" description="Polar residues" evidence="1">
    <location>
        <begin position="31"/>
        <end position="44"/>
    </location>
</feature>
<proteinExistence type="predicted"/>